<dbReference type="Gene3D" id="3.30.1930.10">
    <property type="entry name" value="capsid protein of prophage domain"/>
    <property type="match status" value="1"/>
</dbReference>
<comment type="caution">
    <text evidence="1">The sequence shown here is derived from an EMBL/GenBank/DDBJ whole genome shotgun (WGS) entry which is preliminary data.</text>
</comment>
<evidence type="ECO:0000313" key="1">
    <source>
        <dbReference type="EMBL" id="KKL07326.1"/>
    </source>
</evidence>
<evidence type="ECO:0008006" key="2">
    <source>
        <dbReference type="Google" id="ProtNLM"/>
    </source>
</evidence>
<proteinExistence type="predicted"/>
<organism evidence="1">
    <name type="scientific">marine sediment metagenome</name>
    <dbReference type="NCBI Taxonomy" id="412755"/>
    <lineage>
        <taxon>unclassified sequences</taxon>
        <taxon>metagenomes</taxon>
        <taxon>ecological metagenomes</taxon>
    </lineage>
</organism>
<dbReference type="EMBL" id="LAZR01043338">
    <property type="protein sequence ID" value="KKL07326.1"/>
    <property type="molecule type" value="Genomic_DNA"/>
</dbReference>
<dbReference type="Pfam" id="PF03864">
    <property type="entry name" value="Phage_cap_E"/>
    <property type="match status" value="1"/>
</dbReference>
<feature type="non-terminal residue" evidence="1">
    <location>
        <position position="1"/>
    </location>
</feature>
<name>A0A0F9CNV3_9ZZZZ</name>
<dbReference type="AlphaFoldDB" id="A0A0F9CNV3"/>
<accession>A0A0F9CNV3</accession>
<dbReference type="Gene3D" id="3.15.30.10">
    <property type="entry name" value="putative capsid protein of prophage domain like"/>
    <property type="match status" value="1"/>
</dbReference>
<gene>
    <name evidence="1" type="ORF">LCGC14_2587150</name>
</gene>
<protein>
    <recommendedName>
        <fullName evidence="2">Major capsid protein</fullName>
    </recommendedName>
</protein>
<sequence>ELLLSETEKIDIDVIRDDRKLAVDVTRGGGAGNTNTSNRFSAHEYQVPLYWEEAPITASMLNKRLPGFDPFQPVDRVQALAYHAAKIQAKQALKIRRAMEYQAAQAFLTGKITLINSDTLDFFKKATHHVTPGTKWAPTAGDPIADIQALADVVFHDGKMKSDTLIFGATAFTQFIGNDKVLAYLNTRYVEPGRLAPGDVVQGAKLWGRLTIGQYVFDIYIYDEFYETTAVPPVAIPYVTTDSVIMLNRAARLVKAFGAVEILPQFQDEYRRLGMPMVPEFQPGQIMPFAYEKPPAALMAGVQSAPVMIPTAIDTFGDLYNVD</sequence>
<reference evidence="1" key="1">
    <citation type="journal article" date="2015" name="Nature">
        <title>Complex archaea that bridge the gap between prokaryotes and eukaryotes.</title>
        <authorList>
            <person name="Spang A."/>
            <person name="Saw J.H."/>
            <person name="Jorgensen S.L."/>
            <person name="Zaremba-Niedzwiedzka K."/>
            <person name="Martijn J."/>
            <person name="Lind A.E."/>
            <person name="van Eijk R."/>
            <person name="Schleper C."/>
            <person name="Guy L."/>
            <person name="Ettema T.J."/>
        </authorList>
    </citation>
    <scope>NUCLEOTIDE SEQUENCE</scope>
</reference>
<dbReference type="InterPro" id="IPR005564">
    <property type="entry name" value="Major_capsid_GpE"/>
</dbReference>